<feature type="signal peptide" evidence="1">
    <location>
        <begin position="1"/>
        <end position="31"/>
    </location>
</feature>
<name>A0A840RST9_9BURK</name>
<evidence type="ECO:0000313" key="2">
    <source>
        <dbReference type="EMBL" id="MBB5199539.1"/>
    </source>
</evidence>
<proteinExistence type="predicted"/>
<sequence length="141" mass="15021">MNRLIIAIKASQRRFSPIKAAAALAMAALLAACGSPVPVTETRAPAAEVPVLRALIAPPTLVTGAFDCELGNRVEIQSDAKSGTNLIWKGSRYAMTAVRTSTGAVRYENPSSGMLWIQIPAKSMLLNTRQGAQLANECRVR</sequence>
<evidence type="ECO:0000313" key="3">
    <source>
        <dbReference type="Proteomes" id="UP000571084"/>
    </source>
</evidence>
<keyword evidence="1" id="KW-0732">Signal</keyword>
<dbReference type="RefSeq" id="WP_168054812.1">
    <property type="nucleotide sequence ID" value="NZ_JAAOZT010000006.1"/>
</dbReference>
<evidence type="ECO:0008006" key="4">
    <source>
        <dbReference type="Google" id="ProtNLM"/>
    </source>
</evidence>
<feature type="chain" id="PRO_5032816023" description="C-type lysozyme inhibitor domain-containing protein" evidence="1">
    <location>
        <begin position="32"/>
        <end position="141"/>
    </location>
</feature>
<gene>
    <name evidence="2" type="ORF">HNR39_001366</name>
</gene>
<reference evidence="2 3" key="1">
    <citation type="submission" date="2020-08" db="EMBL/GenBank/DDBJ databases">
        <title>Genomic Encyclopedia of Type Strains, Phase IV (KMG-IV): sequencing the most valuable type-strain genomes for metagenomic binning, comparative biology and taxonomic classification.</title>
        <authorList>
            <person name="Goeker M."/>
        </authorList>
    </citation>
    <scope>NUCLEOTIDE SEQUENCE [LARGE SCALE GENOMIC DNA]</scope>
    <source>
        <strain evidence="2 3">DSM 23240</strain>
    </source>
</reference>
<organism evidence="2 3">
    <name type="scientific">Glaciimonas immobilis</name>
    <dbReference type="NCBI Taxonomy" id="728004"/>
    <lineage>
        <taxon>Bacteria</taxon>
        <taxon>Pseudomonadati</taxon>
        <taxon>Pseudomonadota</taxon>
        <taxon>Betaproteobacteria</taxon>
        <taxon>Burkholderiales</taxon>
        <taxon>Oxalobacteraceae</taxon>
        <taxon>Glaciimonas</taxon>
    </lineage>
</organism>
<dbReference type="Proteomes" id="UP000571084">
    <property type="component" value="Unassembled WGS sequence"/>
</dbReference>
<keyword evidence="3" id="KW-1185">Reference proteome</keyword>
<accession>A0A840RST9</accession>
<dbReference type="AlphaFoldDB" id="A0A840RST9"/>
<comment type="caution">
    <text evidence="2">The sequence shown here is derived from an EMBL/GenBank/DDBJ whole genome shotgun (WGS) entry which is preliminary data.</text>
</comment>
<dbReference type="EMBL" id="JACHHQ010000002">
    <property type="protein sequence ID" value="MBB5199539.1"/>
    <property type="molecule type" value="Genomic_DNA"/>
</dbReference>
<protein>
    <recommendedName>
        <fullName evidence="4">C-type lysozyme inhibitor domain-containing protein</fullName>
    </recommendedName>
</protein>
<evidence type="ECO:0000256" key="1">
    <source>
        <dbReference type="SAM" id="SignalP"/>
    </source>
</evidence>
<dbReference type="PROSITE" id="PS51257">
    <property type="entry name" value="PROKAR_LIPOPROTEIN"/>
    <property type="match status" value="1"/>
</dbReference>